<dbReference type="InterPro" id="IPR029062">
    <property type="entry name" value="Class_I_gatase-like"/>
</dbReference>
<dbReference type="EMBL" id="CM008973">
    <property type="protein sequence ID" value="PNW74810.1"/>
    <property type="molecule type" value="Genomic_DNA"/>
</dbReference>
<reference evidence="3 4" key="1">
    <citation type="journal article" date="2007" name="Science">
        <title>The Chlamydomonas genome reveals the evolution of key animal and plant functions.</title>
        <authorList>
            <person name="Merchant S.S."/>
            <person name="Prochnik S.E."/>
            <person name="Vallon O."/>
            <person name="Harris E.H."/>
            <person name="Karpowicz S.J."/>
            <person name="Witman G.B."/>
            <person name="Terry A."/>
            <person name="Salamov A."/>
            <person name="Fritz-Laylin L.K."/>
            <person name="Marechal-Drouard L."/>
            <person name="Marshall W.F."/>
            <person name="Qu L.H."/>
            <person name="Nelson D.R."/>
            <person name="Sanderfoot A.A."/>
            <person name="Spalding M.H."/>
            <person name="Kapitonov V.V."/>
            <person name="Ren Q."/>
            <person name="Ferris P."/>
            <person name="Lindquist E."/>
            <person name="Shapiro H."/>
            <person name="Lucas S.M."/>
            <person name="Grimwood J."/>
            <person name="Schmutz J."/>
            <person name="Cardol P."/>
            <person name="Cerutti H."/>
            <person name="Chanfreau G."/>
            <person name="Chen C.L."/>
            <person name="Cognat V."/>
            <person name="Croft M.T."/>
            <person name="Dent R."/>
            <person name="Dutcher S."/>
            <person name="Fernandez E."/>
            <person name="Fukuzawa H."/>
            <person name="Gonzalez-Ballester D."/>
            <person name="Gonzalez-Halphen D."/>
            <person name="Hallmann A."/>
            <person name="Hanikenne M."/>
            <person name="Hippler M."/>
            <person name="Inwood W."/>
            <person name="Jabbari K."/>
            <person name="Kalanon M."/>
            <person name="Kuras R."/>
            <person name="Lefebvre P.A."/>
            <person name="Lemaire S.D."/>
            <person name="Lobanov A.V."/>
            <person name="Lohr M."/>
            <person name="Manuell A."/>
            <person name="Meier I."/>
            <person name="Mets L."/>
            <person name="Mittag M."/>
            <person name="Mittelmeier T."/>
            <person name="Moroney J.V."/>
            <person name="Moseley J."/>
            <person name="Napoli C."/>
            <person name="Nedelcu A.M."/>
            <person name="Niyogi K."/>
            <person name="Novoselov S.V."/>
            <person name="Paulsen I.T."/>
            <person name="Pazour G."/>
            <person name="Purton S."/>
            <person name="Ral J.P."/>
            <person name="Riano-Pachon D.M."/>
            <person name="Riekhof W."/>
            <person name="Rymarquis L."/>
            <person name="Schroda M."/>
            <person name="Stern D."/>
            <person name="Umen J."/>
            <person name="Willows R."/>
            <person name="Wilson N."/>
            <person name="Zimmer S.L."/>
            <person name="Allmer J."/>
            <person name="Balk J."/>
            <person name="Bisova K."/>
            <person name="Chen C.J."/>
            <person name="Elias M."/>
            <person name="Gendler K."/>
            <person name="Hauser C."/>
            <person name="Lamb M.R."/>
            <person name="Ledford H."/>
            <person name="Long J.C."/>
            <person name="Minagawa J."/>
            <person name="Page M.D."/>
            <person name="Pan J."/>
            <person name="Pootakham W."/>
            <person name="Roje S."/>
            <person name="Rose A."/>
            <person name="Stahlberg E."/>
            <person name="Terauchi A.M."/>
            <person name="Yang P."/>
            <person name="Ball S."/>
            <person name="Bowler C."/>
            <person name="Dieckmann C.L."/>
            <person name="Gladyshev V.N."/>
            <person name="Green P."/>
            <person name="Jorgensen R."/>
            <person name="Mayfield S."/>
            <person name="Mueller-Roeber B."/>
            <person name="Rajamani S."/>
            <person name="Sayre R.T."/>
            <person name="Brokstein P."/>
            <person name="Dubchak I."/>
            <person name="Goodstein D."/>
            <person name="Hornick L."/>
            <person name="Huang Y.W."/>
            <person name="Jhaveri J."/>
            <person name="Luo Y."/>
            <person name="Martinez D."/>
            <person name="Ngau W.C."/>
            <person name="Otillar B."/>
            <person name="Poliakov A."/>
            <person name="Porter A."/>
            <person name="Szajkowski L."/>
            <person name="Werner G."/>
            <person name="Zhou K."/>
            <person name="Grigoriev I.V."/>
            <person name="Rokhsar D.S."/>
            <person name="Grossman A.R."/>
        </authorList>
    </citation>
    <scope>NUCLEOTIDE SEQUENCE [LARGE SCALE GENOMIC DNA]</scope>
    <source>
        <strain evidence="4">CC-503</strain>
    </source>
</reference>
<feature type="domain" description="Biotin-protein ligase N-terminal" evidence="2">
    <location>
        <begin position="305"/>
        <end position="422"/>
    </location>
</feature>
<dbReference type="InterPro" id="IPR019197">
    <property type="entry name" value="Biotin-prot_ligase_N"/>
</dbReference>
<name>A0A2K3D2Q0_CHLRE</name>
<accession>A0A2K3D2Q0</accession>
<dbReference type="InParanoid" id="A0A2K3D2Q0"/>
<feature type="compositionally biased region" description="Pro residues" evidence="1">
    <location>
        <begin position="257"/>
        <end position="274"/>
    </location>
</feature>
<dbReference type="Gramene" id="PNW74810">
    <property type="protein sequence ID" value="PNW74810"/>
    <property type="gene ID" value="CHLRE_12g508852v5"/>
</dbReference>
<evidence type="ECO:0000256" key="1">
    <source>
        <dbReference type="SAM" id="MobiDB-lite"/>
    </source>
</evidence>
<keyword evidence="4" id="KW-1185">Reference proteome</keyword>
<organism evidence="3 4">
    <name type="scientific">Chlamydomonas reinhardtii</name>
    <name type="common">Chlamydomonas smithii</name>
    <dbReference type="NCBI Taxonomy" id="3055"/>
    <lineage>
        <taxon>Eukaryota</taxon>
        <taxon>Viridiplantae</taxon>
        <taxon>Chlorophyta</taxon>
        <taxon>core chlorophytes</taxon>
        <taxon>Chlorophyceae</taxon>
        <taxon>CS clade</taxon>
        <taxon>Chlamydomonadales</taxon>
        <taxon>Chlamydomonadaceae</taxon>
        <taxon>Chlamydomonas</taxon>
    </lineage>
</organism>
<dbReference type="AlphaFoldDB" id="A0A2K3D2Q0"/>
<dbReference type="PANTHER" id="PTHR48233">
    <property type="entry name" value="MUCIN 4B, ISOFORM B-RELATED"/>
    <property type="match status" value="1"/>
</dbReference>
<sequence length="501" mass="50885">MPSGALHGSHARPSRTASVCHASSVDASALAGDARVATSDSPAVYVYSGEGAGYRSARTALESAREFLAPGVHVRFLSTAELLEGSWADRCLLLIMPGGADLPYCKHLNGRGNRIIRGYVEAGGAYLGICAGAYYACARVEFEPGSRLQVLGDRELAFFPGRARGAAYPGFDYLSEAGSTAAPLAFRPPPPPHLLAAMALDISPRDPRHGTQQQRQQQEEEEEEEAARGGGGSATQVQWARGLAPQHLQLRLKACGPAPPSPASSPPPAPPAAAPAPTSAATAAADGSAATAAACTAPAAAPAASEQWHYCRDYSNGGPVFELVPPPAGAPAVAGAAGAPAAPAEVEVLAVYPELGDALAAVRCRVGSGVAVLCGTHPELPAAALGEAVEALGLAAHDPLQAAHIAHLGSELGRWEEARRSFWLALLLACCSSVPWTGPRAAEFGGAAAAGGGGVQAQEKEEHEQQQVSAVVSGVHGSREVRLTGATGRGGVRQGGAVAPA</sequence>
<dbReference type="PANTHER" id="PTHR48233:SF5">
    <property type="entry name" value="BRINKER"/>
    <property type="match status" value="1"/>
</dbReference>
<dbReference type="SUPFAM" id="SSF52317">
    <property type="entry name" value="Class I glutamine amidotransferase-like"/>
    <property type="match status" value="1"/>
</dbReference>
<dbReference type="Pfam" id="PF09825">
    <property type="entry name" value="BPL_N"/>
    <property type="match status" value="2"/>
</dbReference>
<feature type="region of interest" description="Disordered" evidence="1">
    <location>
        <begin position="204"/>
        <end position="236"/>
    </location>
</feature>
<protein>
    <recommendedName>
        <fullName evidence="2">Biotin-protein ligase N-terminal domain-containing protein</fullName>
    </recommendedName>
</protein>
<evidence type="ECO:0000259" key="2">
    <source>
        <dbReference type="Pfam" id="PF09825"/>
    </source>
</evidence>
<dbReference type="RefSeq" id="XP_042918155.1">
    <property type="nucleotide sequence ID" value="XM_043068211.1"/>
</dbReference>
<dbReference type="CDD" id="cd03144">
    <property type="entry name" value="GATase1_ScBLP_like"/>
    <property type="match status" value="1"/>
</dbReference>
<feature type="domain" description="Biotin-protein ligase N-terminal" evidence="2">
    <location>
        <begin position="44"/>
        <end position="186"/>
    </location>
</feature>
<feature type="region of interest" description="Disordered" evidence="1">
    <location>
        <begin position="253"/>
        <end position="280"/>
    </location>
</feature>
<dbReference type="ExpressionAtlas" id="A0A2K3D2Q0">
    <property type="expression patterns" value="baseline and differential"/>
</dbReference>
<dbReference type="STRING" id="3055.A0A2K3D2Q0"/>
<gene>
    <name evidence="3" type="ORF">CHLRE_12g508852v5</name>
</gene>
<dbReference type="OrthoDB" id="10250105at2759"/>
<dbReference type="Proteomes" id="UP000006906">
    <property type="component" value="Chromosome 12"/>
</dbReference>
<evidence type="ECO:0000313" key="3">
    <source>
        <dbReference type="EMBL" id="PNW74810.1"/>
    </source>
</evidence>
<dbReference type="Gene3D" id="3.40.50.880">
    <property type="match status" value="1"/>
</dbReference>
<proteinExistence type="predicted"/>
<dbReference type="KEGG" id="cre:CHLRE_12g508852v5"/>
<dbReference type="GeneID" id="5716527"/>
<evidence type="ECO:0000313" key="4">
    <source>
        <dbReference type="Proteomes" id="UP000006906"/>
    </source>
</evidence>
<dbReference type="InterPro" id="IPR053361">
    <property type="entry name" value="Vulval_dev_neg_regulator"/>
</dbReference>